<gene>
    <name evidence="14" type="ORF">DAPPUDRAFT_1839</name>
</gene>
<comment type="similarity">
    <text evidence="3">Belongs to the copper type II ascorbate-dependent monooxygenase family.</text>
</comment>
<keyword evidence="10" id="KW-0472">Membrane</keyword>
<evidence type="ECO:0000256" key="9">
    <source>
        <dbReference type="ARBA" id="ARBA00023033"/>
    </source>
</evidence>
<protein>
    <recommendedName>
        <fullName evidence="13">DOMON domain-containing protein</fullName>
    </recommendedName>
</protein>
<dbReference type="GO" id="GO:0042421">
    <property type="term" value="P:norepinephrine biosynthetic process"/>
    <property type="evidence" value="ECO:0000318"/>
    <property type="project" value="GO_Central"/>
</dbReference>
<dbReference type="CDD" id="cd09631">
    <property type="entry name" value="DOMON_DOH"/>
    <property type="match status" value="1"/>
</dbReference>
<dbReference type="HOGENOM" id="CLU_017939_3_0_1"/>
<keyword evidence="11" id="KW-1015">Disulfide bond</keyword>
<dbReference type="PhylomeDB" id="E9HK72"/>
<evidence type="ECO:0000313" key="14">
    <source>
        <dbReference type="EMBL" id="EFX67831.1"/>
    </source>
</evidence>
<dbReference type="GO" id="GO:0042420">
    <property type="term" value="P:dopamine catabolic process"/>
    <property type="evidence" value="ECO:0000318"/>
    <property type="project" value="GO_Central"/>
</dbReference>
<dbReference type="OMA" id="THYQEIR"/>
<dbReference type="PANTHER" id="PTHR10157:SF29">
    <property type="entry name" value="DOPAMINE BETA-HYDROXYLASE"/>
    <property type="match status" value="1"/>
</dbReference>
<dbReference type="InterPro" id="IPR008977">
    <property type="entry name" value="PHM/PNGase_F_dom_sf"/>
</dbReference>
<evidence type="ECO:0000256" key="4">
    <source>
        <dbReference type="ARBA" id="ARBA00022692"/>
    </source>
</evidence>
<keyword evidence="5" id="KW-0479">Metal-binding</keyword>
<dbReference type="Pfam" id="PF03712">
    <property type="entry name" value="Cu2_monoox_C"/>
    <property type="match status" value="1"/>
</dbReference>
<dbReference type="STRING" id="6669.E9HK72"/>
<dbReference type="FunCoup" id="E9HK72">
    <property type="interactions" value="19"/>
</dbReference>
<dbReference type="InterPro" id="IPR000945">
    <property type="entry name" value="DBH-like"/>
</dbReference>
<dbReference type="FunFam" id="2.60.120.230:FF:000001">
    <property type="entry name" value="Monooxygenase, DBH-like 1"/>
    <property type="match status" value="1"/>
</dbReference>
<keyword evidence="4" id="KW-0812">Transmembrane</keyword>
<dbReference type="Gene3D" id="2.60.120.230">
    <property type="match status" value="1"/>
</dbReference>
<evidence type="ECO:0000256" key="6">
    <source>
        <dbReference type="ARBA" id="ARBA00022989"/>
    </source>
</evidence>
<dbReference type="eggNOG" id="KOG3568">
    <property type="taxonomic scope" value="Eukaryota"/>
</dbReference>
<feature type="non-terminal residue" evidence="14">
    <location>
        <position position="1"/>
    </location>
</feature>
<keyword evidence="12" id="KW-0325">Glycoprotein</keyword>
<keyword evidence="15" id="KW-1185">Reference proteome</keyword>
<dbReference type="SUPFAM" id="SSF49742">
    <property type="entry name" value="PHM/PNGase F"/>
    <property type="match status" value="2"/>
</dbReference>
<dbReference type="OrthoDB" id="129121at2759"/>
<dbReference type="InterPro" id="IPR028460">
    <property type="entry name" value="Tbh/DBH"/>
</dbReference>
<dbReference type="PROSITE" id="PS50836">
    <property type="entry name" value="DOMON"/>
    <property type="match status" value="1"/>
</dbReference>
<dbReference type="GO" id="GO:0005615">
    <property type="term" value="C:extracellular space"/>
    <property type="evidence" value="ECO:0000318"/>
    <property type="project" value="GO_Central"/>
</dbReference>
<dbReference type="InterPro" id="IPR000323">
    <property type="entry name" value="Cu2_ascorb_mOase_N"/>
</dbReference>
<dbReference type="InterPro" id="IPR036939">
    <property type="entry name" value="Cu2_ascorb_mOase_N_sf"/>
</dbReference>
<evidence type="ECO:0000256" key="10">
    <source>
        <dbReference type="ARBA" id="ARBA00023136"/>
    </source>
</evidence>
<dbReference type="InterPro" id="IPR014784">
    <property type="entry name" value="Cu2_ascorb_mOase-like_C"/>
</dbReference>
<accession>E9HK72</accession>
<dbReference type="Proteomes" id="UP000000305">
    <property type="component" value="Unassembled WGS sequence"/>
</dbReference>
<dbReference type="InterPro" id="IPR020611">
    <property type="entry name" value="Cu2_ascorb_mOase_CS-1"/>
</dbReference>
<keyword evidence="6" id="KW-1133">Transmembrane helix</keyword>
<dbReference type="GO" id="GO:0004500">
    <property type="term" value="F:dopamine beta-monooxygenase activity"/>
    <property type="evidence" value="ECO:0000318"/>
    <property type="project" value="GO_Central"/>
</dbReference>
<reference evidence="14 15" key="1">
    <citation type="journal article" date="2011" name="Science">
        <title>The ecoresponsive genome of Daphnia pulex.</title>
        <authorList>
            <person name="Colbourne J.K."/>
            <person name="Pfrender M.E."/>
            <person name="Gilbert D."/>
            <person name="Thomas W.K."/>
            <person name="Tucker A."/>
            <person name="Oakley T.H."/>
            <person name="Tokishita S."/>
            <person name="Aerts A."/>
            <person name="Arnold G.J."/>
            <person name="Basu M.K."/>
            <person name="Bauer D.J."/>
            <person name="Caceres C.E."/>
            <person name="Carmel L."/>
            <person name="Casola C."/>
            <person name="Choi J.H."/>
            <person name="Detter J.C."/>
            <person name="Dong Q."/>
            <person name="Dusheyko S."/>
            <person name="Eads B.D."/>
            <person name="Frohlich T."/>
            <person name="Geiler-Samerotte K.A."/>
            <person name="Gerlach D."/>
            <person name="Hatcher P."/>
            <person name="Jogdeo S."/>
            <person name="Krijgsveld J."/>
            <person name="Kriventseva E.V."/>
            <person name="Kultz D."/>
            <person name="Laforsch C."/>
            <person name="Lindquist E."/>
            <person name="Lopez J."/>
            <person name="Manak J.R."/>
            <person name="Muller J."/>
            <person name="Pangilinan J."/>
            <person name="Patwardhan R.P."/>
            <person name="Pitluck S."/>
            <person name="Pritham E.J."/>
            <person name="Rechtsteiner A."/>
            <person name="Rho M."/>
            <person name="Rogozin I.B."/>
            <person name="Sakarya O."/>
            <person name="Salamov A."/>
            <person name="Schaack S."/>
            <person name="Shapiro H."/>
            <person name="Shiga Y."/>
            <person name="Skalitzky C."/>
            <person name="Smith Z."/>
            <person name="Souvorov A."/>
            <person name="Sung W."/>
            <person name="Tang Z."/>
            <person name="Tsuchiya D."/>
            <person name="Tu H."/>
            <person name="Vos H."/>
            <person name="Wang M."/>
            <person name="Wolf Y.I."/>
            <person name="Yamagata H."/>
            <person name="Yamada T."/>
            <person name="Ye Y."/>
            <person name="Shaw J.R."/>
            <person name="Andrews J."/>
            <person name="Crease T.J."/>
            <person name="Tang H."/>
            <person name="Lucas S.M."/>
            <person name="Robertson H.M."/>
            <person name="Bork P."/>
            <person name="Koonin E.V."/>
            <person name="Zdobnov E.M."/>
            <person name="Grigoriev I.V."/>
            <person name="Lynch M."/>
            <person name="Boore J.L."/>
        </authorList>
    </citation>
    <scope>NUCLEOTIDE SEQUENCE [LARGE SCALE GENOMIC DNA]</scope>
</reference>
<evidence type="ECO:0000256" key="8">
    <source>
        <dbReference type="ARBA" id="ARBA00023008"/>
    </source>
</evidence>
<dbReference type="InterPro" id="IPR024548">
    <property type="entry name" value="Cu2_monoox_C"/>
</dbReference>
<dbReference type="SMART" id="SM00664">
    <property type="entry name" value="DoH"/>
    <property type="match status" value="1"/>
</dbReference>
<dbReference type="PRINTS" id="PR00767">
    <property type="entry name" value="DBMONOXGNASE"/>
</dbReference>
<dbReference type="EMBL" id="GL732667">
    <property type="protein sequence ID" value="EFX67831.1"/>
    <property type="molecule type" value="Genomic_DNA"/>
</dbReference>
<dbReference type="KEGG" id="dpx:DAPPUDRAFT_1839"/>
<feature type="domain" description="DOMON" evidence="13">
    <location>
        <begin position="9"/>
        <end position="137"/>
    </location>
</feature>
<evidence type="ECO:0000256" key="2">
    <source>
        <dbReference type="ARBA" id="ARBA00004167"/>
    </source>
</evidence>
<dbReference type="PANTHER" id="PTHR10157">
    <property type="entry name" value="DOPAMINE BETA HYDROXYLASE RELATED"/>
    <property type="match status" value="1"/>
</dbReference>
<dbReference type="InterPro" id="IPR045266">
    <property type="entry name" value="DOH_DOMON"/>
</dbReference>
<sequence>YSISLDPDSNFHLSWTPDFQREQILLRVDVRHSPPQSWFALGFSDRGDWAGSDLCVGWEDWKGSLIVQDAYVDGLGVMHVDEHHDDCRRASYKRRKDSGGGAQLEFIRSFDTCHLDDYKEEDYLIEDGTVHVVYASGSGPLYRINGVSPTTEDVGFQRTRLLKPPVTQPKHPKMNDPPRPLLIANVQLNVPAQETTYYCRVVRLPEHFSRKHHVIQFEAAIEEGRESIVHHMEVFHCEAPPDETIPEYRGPCTDPSRPDSTRVCKRVLAAWAYGAGPFLYPPEAGLPIGGPDFNPYVMLEVHYNNPTIRGDWVDSSGVRMWYTSHLRQYDAGVMELGLEYTDKMAIPPGQDSYTLTGYCLPQCTAVSLPKTGITIFGSQLHTHLLGYRVVTQHFRAEDGLELPELDRDNHYSTHYQEIRLLANPVKVFPGDALLTTCWFDSTEKENATLGGFSISDEMCVNYVHYFPRINLEVCKSSVSWQALRNYFQFVNEWDKQPTSPSNGVSDNYHAVEWTRLRAQTLRDYYSVAPISMQCNQSSGERFPGNWEGLPSP</sequence>
<dbReference type="PROSITE" id="PS00084">
    <property type="entry name" value="CU2_MONOOXYGENASE_1"/>
    <property type="match status" value="1"/>
</dbReference>
<evidence type="ECO:0000256" key="11">
    <source>
        <dbReference type="ARBA" id="ARBA00023157"/>
    </source>
</evidence>
<dbReference type="GO" id="GO:0005507">
    <property type="term" value="F:copper ion binding"/>
    <property type="evidence" value="ECO:0000318"/>
    <property type="project" value="GO_Central"/>
</dbReference>
<evidence type="ECO:0000259" key="13">
    <source>
        <dbReference type="PROSITE" id="PS50836"/>
    </source>
</evidence>
<dbReference type="GO" id="GO:0030667">
    <property type="term" value="C:secretory granule membrane"/>
    <property type="evidence" value="ECO:0000318"/>
    <property type="project" value="GO_Central"/>
</dbReference>
<keyword evidence="7" id="KW-0560">Oxidoreductase</keyword>
<dbReference type="GO" id="GO:0006589">
    <property type="term" value="P:octopamine biosynthetic process"/>
    <property type="evidence" value="ECO:0000318"/>
    <property type="project" value="GO_Central"/>
</dbReference>
<evidence type="ECO:0000256" key="3">
    <source>
        <dbReference type="ARBA" id="ARBA00010676"/>
    </source>
</evidence>
<evidence type="ECO:0000256" key="1">
    <source>
        <dbReference type="ARBA" id="ARBA00001973"/>
    </source>
</evidence>
<dbReference type="InterPro" id="IPR005018">
    <property type="entry name" value="DOMON_domain"/>
</dbReference>
<dbReference type="FunFam" id="2.60.120.310:FF:000004">
    <property type="entry name" value="DBH-like monooxygenase protein 1"/>
    <property type="match status" value="1"/>
</dbReference>
<dbReference type="Gene3D" id="2.60.120.310">
    <property type="entry name" value="Copper type II, ascorbate-dependent monooxygenase, N-terminal domain"/>
    <property type="match status" value="1"/>
</dbReference>
<comment type="cofactor">
    <cofactor evidence="1">
        <name>Cu(2+)</name>
        <dbReference type="ChEBI" id="CHEBI:29036"/>
    </cofactor>
</comment>
<feature type="non-terminal residue" evidence="14">
    <location>
        <position position="552"/>
    </location>
</feature>
<keyword evidence="9" id="KW-0503">Monooxygenase</keyword>
<comment type="subcellular location">
    <subcellularLocation>
        <location evidence="2">Membrane</location>
        <topology evidence="2">Single-pass membrane protein</topology>
    </subcellularLocation>
</comment>
<evidence type="ECO:0000256" key="12">
    <source>
        <dbReference type="ARBA" id="ARBA00023180"/>
    </source>
</evidence>
<dbReference type="Pfam" id="PF01082">
    <property type="entry name" value="Cu2_monooxygen"/>
    <property type="match status" value="1"/>
</dbReference>
<dbReference type="InParanoid" id="E9HK72"/>
<dbReference type="Pfam" id="PF03351">
    <property type="entry name" value="DOMON"/>
    <property type="match status" value="1"/>
</dbReference>
<evidence type="ECO:0000313" key="15">
    <source>
        <dbReference type="Proteomes" id="UP000000305"/>
    </source>
</evidence>
<keyword evidence="8" id="KW-0186">Copper</keyword>
<proteinExistence type="inferred from homology"/>
<evidence type="ECO:0000256" key="7">
    <source>
        <dbReference type="ARBA" id="ARBA00023002"/>
    </source>
</evidence>
<organism evidence="14 15">
    <name type="scientific">Daphnia pulex</name>
    <name type="common">Water flea</name>
    <dbReference type="NCBI Taxonomy" id="6669"/>
    <lineage>
        <taxon>Eukaryota</taxon>
        <taxon>Metazoa</taxon>
        <taxon>Ecdysozoa</taxon>
        <taxon>Arthropoda</taxon>
        <taxon>Crustacea</taxon>
        <taxon>Branchiopoda</taxon>
        <taxon>Diplostraca</taxon>
        <taxon>Cladocera</taxon>
        <taxon>Anomopoda</taxon>
        <taxon>Daphniidae</taxon>
        <taxon>Daphnia</taxon>
    </lineage>
</organism>
<dbReference type="AlphaFoldDB" id="E9HK72"/>
<name>E9HK72_DAPPU</name>
<evidence type="ECO:0000256" key="5">
    <source>
        <dbReference type="ARBA" id="ARBA00022723"/>
    </source>
</evidence>